<evidence type="ECO:0000313" key="1">
    <source>
        <dbReference type="EMBL" id="NGO13849.1"/>
    </source>
</evidence>
<gene>
    <name evidence="1" type="ORF">G5C60_41220</name>
</gene>
<sequence length="554" mass="59456">MTGLWPEAGSGGRSSRSTATKTVLFPVRSAAALHRLLDVLPVFEGDHRILRRFTLAPGSDFGVDALAALDAAGARTVPWDRAVAESHDLIIAASPKGELDRLKGPVVLLPHGAGFNKTVGGEGAEDSASGLDPNYLLRDNRPLATLHALAHPDQITRLADRCPAAAARAAVLGDPTLDRILESRTLRDRYRAALGTGDRRLIVLVSTWGPESLLARRPGLAERLCGELPLDEYQLALIAHPNIHSEPGTFELAEWLPREVVLAGPHEEWAALLIAADAVVSDHGSSALYAAALNRPVVGAYDGGTELIPGTPMDRLLSSAPRLAPAGRLDEALAAHRPDVPLAAARAAFDVGAQGHALDRLRTEVYRLLRLPRQPGTPLPRLLPAPRHPVDTPAAFGVRVERRDGCLEVERRPARVDVPPPHHLAAEEDAAGARAVMSAGLLYRRWHENSRGTPEDWTADVLARHPGCRTAGVILSPERCLLRRRDATGMLLSVRIEPLEPLQESERAGALRLDPAAVLSAVHALSRDEVDASLGSSVNCRVARSTCRVWLTAT</sequence>
<keyword evidence="2" id="KW-1185">Reference proteome</keyword>
<dbReference type="GO" id="GO:0003743">
    <property type="term" value="F:translation initiation factor activity"/>
    <property type="evidence" value="ECO:0007669"/>
    <property type="project" value="UniProtKB-KW"/>
</dbReference>
<accession>A0A6G4VIB3</accession>
<dbReference type="RefSeq" id="WP_165267663.1">
    <property type="nucleotide sequence ID" value="NZ_JAAKZY010000215.1"/>
</dbReference>
<reference evidence="1 2" key="1">
    <citation type="submission" date="2020-02" db="EMBL/GenBank/DDBJ databases">
        <title>Whole-genome analyses of novel actinobacteria.</title>
        <authorList>
            <person name="Sahin N."/>
            <person name="Gencbay T."/>
        </authorList>
    </citation>
    <scope>NUCLEOTIDE SEQUENCE [LARGE SCALE GENOMIC DNA]</scope>
    <source>
        <strain evidence="1 2">HC44</strain>
    </source>
</reference>
<proteinExistence type="predicted"/>
<dbReference type="Proteomes" id="UP000472335">
    <property type="component" value="Unassembled WGS sequence"/>
</dbReference>
<evidence type="ECO:0000313" key="2">
    <source>
        <dbReference type="Proteomes" id="UP000472335"/>
    </source>
</evidence>
<dbReference type="EMBL" id="JAAKZY010000215">
    <property type="protein sequence ID" value="NGO13849.1"/>
    <property type="molecule type" value="Genomic_DNA"/>
</dbReference>
<comment type="caution">
    <text evidence="1">The sequence shown here is derived from an EMBL/GenBank/DDBJ whole genome shotgun (WGS) entry which is preliminary data.</text>
</comment>
<keyword evidence="1" id="KW-0396">Initiation factor</keyword>
<keyword evidence="1" id="KW-0648">Protein biosynthesis</keyword>
<dbReference type="InterPro" id="IPR043148">
    <property type="entry name" value="TagF_C"/>
</dbReference>
<organism evidence="1 2">
    <name type="scientific">Streptomyces scabichelini</name>
    <dbReference type="NCBI Taxonomy" id="2711217"/>
    <lineage>
        <taxon>Bacteria</taxon>
        <taxon>Bacillati</taxon>
        <taxon>Actinomycetota</taxon>
        <taxon>Actinomycetes</taxon>
        <taxon>Kitasatosporales</taxon>
        <taxon>Streptomycetaceae</taxon>
        <taxon>Streptomyces</taxon>
    </lineage>
</organism>
<name>A0A6G4VIB3_9ACTN</name>
<dbReference type="SUPFAM" id="SSF53756">
    <property type="entry name" value="UDP-Glycosyltransferase/glycogen phosphorylase"/>
    <property type="match status" value="1"/>
</dbReference>
<dbReference type="AlphaFoldDB" id="A0A6G4VIB3"/>
<dbReference type="Gene3D" id="3.40.50.12580">
    <property type="match status" value="1"/>
</dbReference>
<protein>
    <submittedName>
        <fullName evidence="1">Translation initiation factor 2</fullName>
    </submittedName>
</protein>